<proteinExistence type="predicted"/>
<dbReference type="PROSITE" id="PS51257">
    <property type="entry name" value="PROKAR_LIPOPROTEIN"/>
    <property type="match status" value="1"/>
</dbReference>
<sequence length="249" mass="27491">MRIKKMFQVAMMLSLACLFFVTSAASAKTTDLTSSPKLMNCFDVAGNVTYKTAPDGSITKIIEVQNVSEFSEQTNLRLDPDSKVTIYIPDSSDNNQPNYSSNNSNENSEQNYLSTNPNVAPFLELAKYIANVSDPYEACGSKSIRDSDYDSPGGKMIIKQGIQATHSTTVSIDAKIVSTALNYDVTASYAVEEEQNIKVPDKKRGRIIAYPKYDVNTFEIWEAGLIYNKKIGDGMAFYPKGVCFVTIIN</sequence>
<organism evidence="3 4">
    <name type="scientific">Paenibacillus alvei</name>
    <name type="common">Bacillus alvei</name>
    <dbReference type="NCBI Taxonomy" id="44250"/>
    <lineage>
        <taxon>Bacteria</taxon>
        <taxon>Bacillati</taxon>
        <taxon>Bacillota</taxon>
        <taxon>Bacilli</taxon>
        <taxon>Bacillales</taxon>
        <taxon>Paenibacillaceae</taxon>
        <taxon>Paenibacillus</taxon>
    </lineage>
</organism>
<dbReference type="EMBL" id="JAMDNP010000073">
    <property type="protein sequence ID" value="MCY9764113.1"/>
    <property type="molecule type" value="Genomic_DNA"/>
</dbReference>
<evidence type="ECO:0000256" key="2">
    <source>
        <dbReference type="SAM" id="SignalP"/>
    </source>
</evidence>
<accession>A0ABT4H5T3</accession>
<feature type="chain" id="PRO_5047412128" evidence="2">
    <location>
        <begin position="28"/>
        <end position="249"/>
    </location>
</feature>
<protein>
    <submittedName>
        <fullName evidence="3">Uncharacterized protein</fullName>
    </submittedName>
</protein>
<reference evidence="3 4" key="1">
    <citation type="submission" date="2022-05" db="EMBL/GenBank/DDBJ databases">
        <title>Genome Sequencing of Bee-Associated Microbes.</title>
        <authorList>
            <person name="Dunlap C."/>
        </authorList>
    </citation>
    <scope>NUCLEOTIDE SEQUENCE [LARGE SCALE GENOMIC DNA]</scope>
    <source>
        <strain evidence="3 4">NRRL B-04010</strain>
    </source>
</reference>
<feature type="compositionally biased region" description="Low complexity" evidence="1">
    <location>
        <begin position="89"/>
        <end position="111"/>
    </location>
</feature>
<keyword evidence="4" id="KW-1185">Reference proteome</keyword>
<gene>
    <name evidence="3" type="ORF">M5X12_26760</name>
</gene>
<feature type="signal peptide" evidence="2">
    <location>
        <begin position="1"/>
        <end position="27"/>
    </location>
</feature>
<keyword evidence="2" id="KW-0732">Signal</keyword>
<feature type="region of interest" description="Disordered" evidence="1">
    <location>
        <begin position="88"/>
        <end position="111"/>
    </location>
</feature>
<name>A0ABT4H5T3_PAEAL</name>
<evidence type="ECO:0000313" key="4">
    <source>
        <dbReference type="Proteomes" id="UP001527181"/>
    </source>
</evidence>
<evidence type="ECO:0000313" key="3">
    <source>
        <dbReference type="EMBL" id="MCY9764113.1"/>
    </source>
</evidence>
<evidence type="ECO:0000256" key="1">
    <source>
        <dbReference type="SAM" id="MobiDB-lite"/>
    </source>
</evidence>
<dbReference type="GeneID" id="94488167"/>
<dbReference type="RefSeq" id="WP_005544329.1">
    <property type="nucleotide sequence ID" value="NZ_JAKOBS010000071.1"/>
</dbReference>
<dbReference type="Proteomes" id="UP001527181">
    <property type="component" value="Unassembled WGS sequence"/>
</dbReference>
<comment type="caution">
    <text evidence="3">The sequence shown here is derived from an EMBL/GenBank/DDBJ whole genome shotgun (WGS) entry which is preliminary data.</text>
</comment>